<evidence type="ECO:0007829" key="5">
    <source>
        <dbReference type="ProteomicsDB" id="E5RHM3"/>
    </source>
</evidence>
<reference evidence="2 3" key="1">
    <citation type="journal article" date="2001" name="Nature">
        <title>Initial sequencing and analysis of the human genome.</title>
        <authorList>
            <consortium name="International Human Genome Sequencing Consortium"/>
            <person name="Lander E.S."/>
            <person name="Linton L.M."/>
            <person name="Birren B."/>
            <person name="Nusbaum C."/>
            <person name="Zody M.C."/>
            <person name="Baldwin J."/>
            <person name="Devon K."/>
            <person name="Dewar K."/>
            <person name="Doyle M."/>
            <person name="FitzHugh W."/>
            <person name="Funke R."/>
            <person name="Gage D."/>
            <person name="Harris K."/>
            <person name="Heaford A."/>
            <person name="Howland J."/>
            <person name="Kann L."/>
            <person name="Lehoczky J."/>
            <person name="LeVine R."/>
            <person name="McEwan P."/>
            <person name="McKernan K."/>
            <person name="Meldrim J."/>
            <person name="Mesirov J.P."/>
            <person name="Miranda C."/>
            <person name="Morris W."/>
            <person name="Naylor J."/>
            <person name="Raymond C."/>
            <person name="Rosetti M."/>
            <person name="Santos R."/>
            <person name="Sheridan A."/>
            <person name="Sougnez C."/>
            <person name="Stange-Thomann N."/>
            <person name="Stojanovic N."/>
            <person name="Subramanian A."/>
            <person name="Wyman D."/>
            <person name="Rogers J."/>
            <person name="Sulston J."/>
            <person name="Ainscough R."/>
            <person name="Beck S."/>
            <person name="Bentley D."/>
            <person name="Burton J."/>
            <person name="Clee C."/>
            <person name="Carter N."/>
            <person name="Coulson A."/>
            <person name="Deadman R."/>
            <person name="Deloukas P."/>
            <person name="Dunham A."/>
            <person name="Dunham I."/>
            <person name="Durbin R."/>
            <person name="French L."/>
            <person name="Grafham D."/>
            <person name="Gregory S."/>
            <person name="Hubbard T."/>
            <person name="Humphray S."/>
            <person name="Hunt A."/>
            <person name="Jones M."/>
            <person name="Lloyd C."/>
            <person name="McMurray A."/>
            <person name="Matthews L."/>
            <person name="Mercer S."/>
            <person name="Milne S."/>
            <person name="Mullikin J.C."/>
            <person name="Mungall A."/>
            <person name="Plumb R."/>
            <person name="Ross M."/>
            <person name="Shownkeen R."/>
            <person name="Sims S."/>
            <person name="Waterston R.H."/>
            <person name="Wilson R.K."/>
            <person name="Hillier L.W."/>
            <person name="McPherson J.D."/>
            <person name="Marra M.A."/>
            <person name="Mardis E.R."/>
            <person name="Fulton L.A."/>
            <person name="Chinwalla A.T."/>
            <person name="Pepin K.H."/>
            <person name="Gish W.R."/>
            <person name="Chissoe S.L."/>
            <person name="Wendl M.C."/>
            <person name="Delehaunty K.D."/>
            <person name="Miner T.L."/>
            <person name="Delehaunty A."/>
            <person name="Kramer J.B."/>
            <person name="Cook L.L."/>
            <person name="Fulton R.S."/>
            <person name="Johnson D.L."/>
            <person name="Minx P.J."/>
            <person name="Clifton S.W."/>
            <person name="Hawkins T."/>
            <person name="Branscomb E."/>
            <person name="Predki P."/>
            <person name="Richardson P."/>
            <person name="Wenning S."/>
            <person name="Slezak T."/>
            <person name="Doggett N."/>
            <person name="Cheng J.F."/>
            <person name="Olsen A."/>
            <person name="Lucas S."/>
            <person name="Elkin C."/>
            <person name="Uberbacher E."/>
            <person name="Frazier M."/>
            <person name="Gibbs R.A."/>
            <person name="Muzny D.M."/>
            <person name="Scherer S.E."/>
            <person name="Bouck J.B."/>
            <person name="Sodergren E.J."/>
            <person name="Worley K.C."/>
            <person name="Rives C.M."/>
            <person name="Gorrell J.H."/>
            <person name="Metzker M.L."/>
            <person name="Naylor S.L."/>
            <person name="Kucherlapati R.S."/>
            <person name="Nelson D.L."/>
            <person name="Weinstock G.M."/>
            <person name="Sakaki Y."/>
            <person name="Fujiyama A."/>
            <person name="Hattori M."/>
            <person name="Yada T."/>
            <person name="Toyoda A."/>
            <person name="Itoh T."/>
            <person name="Kawagoe C."/>
            <person name="Watanabe H."/>
            <person name="Totoki Y."/>
            <person name="Taylor T."/>
            <person name="Weissenbach J."/>
            <person name="Heilig R."/>
            <person name="Saurin W."/>
            <person name="Artiguenave F."/>
            <person name="Brottier P."/>
            <person name="Bruls T."/>
            <person name="Pelletier E."/>
            <person name="Robert C."/>
            <person name="Wincker P."/>
            <person name="Smith D.R."/>
            <person name="Doucette-Stamm L."/>
            <person name="Rubenfield M."/>
            <person name="Weinstock K."/>
            <person name="Lee H.M."/>
            <person name="Dubois J."/>
            <person name="Rosenthal A."/>
            <person name="Platzer M."/>
            <person name="Nyakatura G."/>
            <person name="Taudien S."/>
            <person name="Rump A."/>
            <person name="Yang H."/>
            <person name="Yu J."/>
            <person name="Wang J."/>
            <person name="Huang G."/>
            <person name="Gu J."/>
            <person name="Hood L."/>
            <person name="Rowen L."/>
            <person name="Madan A."/>
            <person name="Qin S."/>
            <person name="Davis R.W."/>
            <person name="Federspiel N.A."/>
            <person name="Abola A.P."/>
            <person name="Proctor M.J."/>
            <person name="Myers R.M."/>
            <person name="Schmutz J."/>
            <person name="Dickson M."/>
            <person name="Grimwood J."/>
            <person name="Cox D.R."/>
            <person name="Olson M.V."/>
            <person name="Kaul R."/>
            <person name="Raymond C."/>
            <person name="Shimizu N."/>
            <person name="Kawasaki K."/>
            <person name="Minoshima S."/>
            <person name="Evans G.A."/>
            <person name="Athanasiou M."/>
            <person name="Schultz R."/>
            <person name="Roe B.A."/>
            <person name="Chen F."/>
            <person name="Pan H."/>
            <person name="Ramser J."/>
            <person name="Lehrach H."/>
            <person name="Reinhardt R."/>
            <person name="McCombie W.R."/>
            <person name="de la Bastide M."/>
            <person name="Dedhia N."/>
            <person name="Blocker H."/>
            <person name="Hornischer K."/>
            <person name="Nordsiek G."/>
            <person name="Agarwala R."/>
            <person name="Aravind L."/>
            <person name="Bailey J.A."/>
            <person name="Bateman A."/>
            <person name="Batzoglou S."/>
            <person name="Birney E."/>
            <person name="Bork P."/>
            <person name="Brown D.G."/>
            <person name="Burge C.B."/>
            <person name="Cerutti L."/>
            <person name="Chen H.C."/>
            <person name="Church D."/>
            <person name="Clamp M."/>
            <person name="Copley R.R."/>
            <person name="Doerks T."/>
            <person name="Eddy S.R."/>
            <person name="Eichler E.E."/>
            <person name="Furey T.S."/>
            <person name="Galagan J."/>
            <person name="Gilbert J.G."/>
            <person name="Harmon C."/>
            <person name="Hayashizaki Y."/>
            <person name="Haussler D."/>
            <person name="Hermjakob H."/>
            <person name="Hokamp K."/>
            <person name="Jang W."/>
            <person name="Johnson L.S."/>
            <person name="Jones T.A."/>
            <person name="Kasif S."/>
            <person name="Kaspryzk A."/>
            <person name="Kennedy S."/>
            <person name="Kent W.J."/>
            <person name="Kitts P."/>
            <person name="Koonin E.V."/>
            <person name="Korf I."/>
            <person name="Kulp D."/>
            <person name="Lancet D."/>
            <person name="Lowe T.M."/>
            <person name="McLysaght A."/>
            <person name="Mikkelsen T."/>
            <person name="Moran J.V."/>
            <person name="Mulder N."/>
            <person name="Pollara V.J."/>
            <person name="Ponting C.P."/>
            <person name="Schuler G."/>
            <person name="Schultz J."/>
            <person name="Slater G."/>
            <person name="Smit A.F."/>
            <person name="Stupka E."/>
            <person name="Szustakowski J."/>
            <person name="Thierry-Mieg D."/>
            <person name="Thierry-Mieg J."/>
            <person name="Wagner L."/>
            <person name="Wallis J."/>
            <person name="Wheeler R."/>
            <person name="Williams A."/>
            <person name="Wolf Y.I."/>
            <person name="Wolfe K.H."/>
            <person name="Yang S.P."/>
            <person name="Yeh R.F."/>
            <person name="Collins F."/>
            <person name="Guyer M.S."/>
            <person name="Peterson J."/>
            <person name="Felsenfeld A."/>
            <person name="Wetterstrand K.A."/>
            <person name="Patrinos A."/>
            <person name="Morgan M.J."/>
            <person name="de Jong P."/>
            <person name="Catanese J.J."/>
            <person name="Osoegawa K."/>
            <person name="Shizuya H."/>
            <person name="Choi S."/>
            <person name="Chen Y.J."/>
        </authorList>
    </citation>
    <scope>NUCLEOTIDE SEQUENCE [LARGE SCALE GENOMIC DNA]</scope>
</reference>
<dbReference type="SMR" id="E5RHM3"/>
<dbReference type="Proteomes" id="UP000005640">
    <property type="component" value="Chromosome 5"/>
</dbReference>
<reference evidence="2 3" key="2">
    <citation type="journal article" date="2004" name="Nature">
        <title>The DNA sequence and comparative analysis of human chromosome 5.</title>
        <authorList>
            <person name="Schmutz J."/>
            <person name="Martin J."/>
            <person name="Terry A."/>
            <person name="Couronne O."/>
            <person name="Grimwood J."/>
            <person name="Lowry S."/>
            <person name="Gordon L.A."/>
            <person name="Scott D."/>
            <person name="Xie G."/>
            <person name="Huang W."/>
            <person name="Hellsten U."/>
            <person name="Tran-Gyamfi M."/>
            <person name="She X."/>
            <person name="Prabhakar S."/>
            <person name="Aerts A."/>
            <person name="Altherr M."/>
            <person name="Bajorek E."/>
            <person name="Black S."/>
            <person name="Branscomb E."/>
            <person name="Caoile C."/>
            <person name="Challacombe J.F."/>
            <person name="Chan Y.M."/>
            <person name="Denys M."/>
            <person name="Detter J.C."/>
            <person name="Escobar J."/>
            <person name="Flowers D."/>
            <person name="Fotopulos D."/>
            <person name="Glavina T."/>
            <person name="Gomez M."/>
            <person name="Gonzales E."/>
            <person name="Goodstein D."/>
            <person name="Grigoriev I."/>
            <person name="Groza M."/>
            <person name="Hammon N."/>
            <person name="Hawkins T."/>
            <person name="Haydu L."/>
            <person name="Israni S."/>
            <person name="Jett J."/>
            <person name="Kadner K."/>
            <person name="Kimball H."/>
            <person name="Kobayashi A."/>
            <person name="Lopez F."/>
            <person name="Lou Y."/>
            <person name="Martinez D."/>
            <person name="Medina C."/>
            <person name="Morgan J."/>
            <person name="Nandkeshwar R."/>
            <person name="Noonan J.P."/>
            <person name="Pitluck S."/>
            <person name="Pollard M."/>
            <person name="Predki P."/>
            <person name="Priest J."/>
            <person name="Ramirez L."/>
            <person name="Retterer J."/>
            <person name="Rodriguez A."/>
            <person name="Rogers S."/>
            <person name="Salamov A."/>
            <person name="Salazar A."/>
            <person name="Thayer N."/>
            <person name="Tice H."/>
            <person name="Tsai M."/>
            <person name="Ustaszewska A."/>
            <person name="Vo N."/>
            <person name="Wheeler J."/>
            <person name="Wu K."/>
            <person name="Yang J."/>
            <person name="Dickson M."/>
            <person name="Cheng J.F."/>
            <person name="Eichler E.E."/>
            <person name="Olsen A."/>
            <person name="Pennacchio L.A."/>
            <person name="Rokhsar D.S."/>
            <person name="Richardson P."/>
            <person name="Lucas S.M."/>
            <person name="Myers R.M."/>
            <person name="Rubin E.M."/>
        </authorList>
    </citation>
    <scope>NUCLEOTIDE SEQUENCE [LARGE SCALE GENOMIC DNA]</scope>
</reference>
<reference evidence="2" key="5">
    <citation type="submission" date="2025-09" db="UniProtKB">
        <authorList>
            <consortium name="Ensembl"/>
        </authorList>
    </citation>
    <scope>IDENTIFICATION</scope>
</reference>
<evidence type="ECO:0007829" key="4">
    <source>
        <dbReference type="PeptideAtlas" id="E5RHM3"/>
    </source>
</evidence>
<dbReference type="AlphaFoldDB" id="E5RHM3"/>
<dbReference type="UCSC" id="uc063hah.1">
    <property type="organism name" value="human"/>
</dbReference>
<evidence type="ECO:0000259" key="1">
    <source>
        <dbReference type="Pfam" id="PF03931"/>
    </source>
</evidence>
<dbReference type="InterPro" id="IPR011333">
    <property type="entry name" value="SKP1/BTB/POZ_sf"/>
</dbReference>
<dbReference type="EMBL" id="AC011336">
    <property type="status" value="NOT_ANNOTATED_CDS"/>
    <property type="molecule type" value="Genomic_DNA"/>
</dbReference>
<dbReference type="EMBL" id="AC104109">
    <property type="status" value="NOT_ANNOTATED_CDS"/>
    <property type="molecule type" value="Genomic_DNA"/>
</dbReference>
<sequence>MPSIKLQSSDGEIFEVDVEIAKQSVTIKTMLEGHPFCIV</sequence>
<keyword evidence="3" id="KW-1185">Reference proteome</keyword>
<organism evidence="2 3">
    <name type="scientific">Homo sapiens</name>
    <name type="common">Human</name>
    <dbReference type="NCBI Taxonomy" id="9606"/>
    <lineage>
        <taxon>Eukaryota</taxon>
        <taxon>Metazoa</taxon>
        <taxon>Chordata</taxon>
        <taxon>Craniata</taxon>
        <taxon>Vertebrata</taxon>
        <taxon>Euteleostomi</taxon>
        <taxon>Mammalia</taxon>
        <taxon>Eutheria</taxon>
        <taxon>Euarchontoglires</taxon>
        <taxon>Primates</taxon>
        <taxon>Haplorrhini</taxon>
        <taxon>Catarrhini</taxon>
        <taxon>Hominidae</taxon>
        <taxon>Homo</taxon>
    </lineage>
</organism>
<dbReference type="ExpressionAtlas" id="E5RHM3">
    <property type="expression patterns" value="baseline and differential"/>
</dbReference>
<accession>E5RHM3</accession>
<dbReference type="ChiTaRS" id="SKP1">
    <property type="organism name" value="human"/>
</dbReference>
<evidence type="ECO:0000313" key="3">
    <source>
        <dbReference type="Proteomes" id="UP000005640"/>
    </source>
</evidence>
<protein>
    <submittedName>
        <fullName evidence="2">S-phase kinase associated protein 1</fullName>
    </submittedName>
</protein>
<name>E5RHM3_HUMAN</name>
<dbReference type="GeneTree" id="ENSGT00390000012652"/>
<dbReference type="ProteomicsDB" id="16027"/>
<reference evidence="2" key="4">
    <citation type="submission" date="2025-08" db="UniProtKB">
        <authorList>
            <consortium name="Ensembl"/>
        </authorList>
    </citation>
    <scope>IDENTIFICATION</scope>
</reference>
<dbReference type="Ensembl" id="ENST00000519054.5">
    <property type="protein sequence ID" value="ENSP00000430885.1"/>
    <property type="gene ID" value="ENSG00000113558.19"/>
</dbReference>
<dbReference type="VEuPathDB" id="HostDB:ENSG00000113558"/>
<dbReference type="Pfam" id="PF03931">
    <property type="entry name" value="Skp1_POZ"/>
    <property type="match status" value="1"/>
</dbReference>
<feature type="domain" description="SKP1 component POZ" evidence="1">
    <location>
        <begin position="2"/>
        <end position="33"/>
    </location>
</feature>
<dbReference type="Ensembl" id="ENST00000519054.5">
    <property type="protein sequence ID" value="ENSP00000430885.1"/>
    <property type="gene ID" value="ENSG00000113558.20"/>
</dbReference>
<dbReference type="InterPro" id="IPR016073">
    <property type="entry name" value="Skp1_comp_POZ"/>
</dbReference>
<dbReference type="HOGENOM" id="CLU_3319865_0_0_1"/>
<evidence type="ECO:0000313" key="2">
    <source>
        <dbReference type="Ensembl" id="ENSP00000430885.1"/>
    </source>
</evidence>
<reference evidence="2 3" key="3">
    <citation type="journal article" date="2004" name="Nature">
        <title>Finishing the euchromatic sequence of the human genome.</title>
        <authorList>
            <consortium name="International Human Genome Sequencing Consortium"/>
        </authorList>
    </citation>
    <scope>NUCLEOTIDE SEQUENCE [LARGE SCALE GENOMIC DNA]</scope>
</reference>
<dbReference type="OpenTargets" id="ENSG00000113558"/>
<gene>
    <name evidence="2" type="primary">SKP1</name>
</gene>
<keyword evidence="4 5" id="KW-1267">Proteomics identification</keyword>
<dbReference type="OrthoDB" id="2342932at2759"/>
<proteinExistence type="evidence at protein level"/>
<dbReference type="Gene3D" id="3.30.710.10">
    <property type="entry name" value="Potassium Channel Kv1.1, Chain A"/>
    <property type="match status" value="1"/>
</dbReference>
<dbReference type="HGNC" id="HGNC:10899">
    <property type="gene designation" value="SKP1"/>
</dbReference>
<dbReference type="SUPFAM" id="SSF54695">
    <property type="entry name" value="POZ domain"/>
    <property type="match status" value="1"/>
</dbReference>
<dbReference type="Bgee" id="ENSG00000113558">
    <property type="expression patterns" value="Expressed in prefrontal cortex and 211 other cell types or tissues"/>
</dbReference>
<dbReference type="GO" id="GO:0006511">
    <property type="term" value="P:ubiquitin-dependent protein catabolic process"/>
    <property type="evidence" value="ECO:0007669"/>
    <property type="project" value="InterPro"/>
</dbReference>
<dbReference type="MassIVE" id="E5RHM3"/>